<comment type="caution">
    <text evidence="4">The sequence shown here is derived from an EMBL/GenBank/DDBJ whole genome shotgun (WGS) entry which is preliminary data.</text>
</comment>
<dbReference type="PANTHER" id="PTHR43877">
    <property type="entry name" value="AMINOALKYLPHOSPHONATE N-ACETYLTRANSFERASE-RELATED-RELATED"/>
    <property type="match status" value="1"/>
</dbReference>
<dbReference type="Pfam" id="PF00583">
    <property type="entry name" value="Acetyltransf_1"/>
    <property type="match status" value="1"/>
</dbReference>
<dbReference type="Proteomes" id="UP000185770">
    <property type="component" value="Unassembled WGS sequence"/>
</dbReference>
<keyword evidence="2" id="KW-0012">Acyltransferase</keyword>
<organism evidence="4 5">
    <name type="scientific">Serratia marcescens</name>
    <dbReference type="NCBI Taxonomy" id="615"/>
    <lineage>
        <taxon>Bacteria</taxon>
        <taxon>Pseudomonadati</taxon>
        <taxon>Pseudomonadota</taxon>
        <taxon>Gammaproteobacteria</taxon>
        <taxon>Enterobacterales</taxon>
        <taxon>Yersiniaceae</taxon>
        <taxon>Serratia</taxon>
    </lineage>
</organism>
<dbReference type="RefSeq" id="WP_073529515.1">
    <property type="nucleotide sequence ID" value="NZ_MJAO01000004.1"/>
</dbReference>
<dbReference type="AlphaFoldDB" id="A0A1Q4P3X9"/>
<reference evidence="4 5" key="1">
    <citation type="submission" date="2016-09" db="EMBL/GenBank/DDBJ databases">
        <title>Serratia marcescens MSU-97 and epiphytic antimycotic-producing bacteria.</title>
        <authorList>
            <person name="Matilla M.A."/>
        </authorList>
    </citation>
    <scope>NUCLEOTIDE SEQUENCE [LARGE SCALE GENOMIC DNA]</scope>
    <source>
        <strain evidence="4 5">MSU-97</strain>
    </source>
</reference>
<dbReference type="InterPro" id="IPR000182">
    <property type="entry name" value="GNAT_dom"/>
</dbReference>
<dbReference type="OrthoDB" id="7678938at2"/>
<protein>
    <submittedName>
        <fullName evidence="4">GNAT family N-acetyltransferase</fullName>
    </submittedName>
</protein>
<evidence type="ECO:0000256" key="1">
    <source>
        <dbReference type="ARBA" id="ARBA00022679"/>
    </source>
</evidence>
<gene>
    <name evidence="4" type="ORF">BHU62_05055</name>
</gene>
<dbReference type="Gene3D" id="3.40.630.30">
    <property type="match status" value="1"/>
</dbReference>
<name>A0A1Q4P3X9_SERMA</name>
<evidence type="ECO:0000259" key="3">
    <source>
        <dbReference type="PROSITE" id="PS51186"/>
    </source>
</evidence>
<dbReference type="InterPro" id="IPR016181">
    <property type="entry name" value="Acyl_CoA_acyltransferase"/>
</dbReference>
<evidence type="ECO:0000313" key="4">
    <source>
        <dbReference type="EMBL" id="OKB67813.1"/>
    </source>
</evidence>
<dbReference type="PROSITE" id="PS51186">
    <property type="entry name" value="GNAT"/>
    <property type="match status" value="1"/>
</dbReference>
<dbReference type="CDD" id="cd04301">
    <property type="entry name" value="NAT_SF"/>
    <property type="match status" value="1"/>
</dbReference>
<feature type="domain" description="N-acetyltransferase" evidence="3">
    <location>
        <begin position="1"/>
        <end position="154"/>
    </location>
</feature>
<evidence type="ECO:0000313" key="5">
    <source>
        <dbReference type="Proteomes" id="UP000185770"/>
    </source>
</evidence>
<proteinExistence type="predicted"/>
<evidence type="ECO:0000256" key="2">
    <source>
        <dbReference type="ARBA" id="ARBA00023315"/>
    </source>
</evidence>
<dbReference type="GO" id="GO:0016747">
    <property type="term" value="F:acyltransferase activity, transferring groups other than amino-acyl groups"/>
    <property type="evidence" value="ECO:0007669"/>
    <property type="project" value="InterPro"/>
</dbReference>
<dbReference type="InterPro" id="IPR050832">
    <property type="entry name" value="Bact_Acetyltransf"/>
</dbReference>
<sequence>MRIEPLPAHRRRIDELAELLHQEWGAFAQWSSRDTISQRLAERCAPGQRGVVLLALSPQQQILGTASLTLYELADKPERQYWLSEVFTHPQHRGQGIARRLIARCVEHGRAQGIDELYLYTPDQQALYQKLGWRSLEQRQIAGEAVTVMSRTLSPHAV</sequence>
<accession>A0A1Q4P3X9</accession>
<dbReference type="EMBL" id="MJAO01000004">
    <property type="protein sequence ID" value="OKB67813.1"/>
    <property type="molecule type" value="Genomic_DNA"/>
</dbReference>
<dbReference type="SUPFAM" id="SSF55729">
    <property type="entry name" value="Acyl-CoA N-acyltransferases (Nat)"/>
    <property type="match status" value="1"/>
</dbReference>
<keyword evidence="1 4" id="KW-0808">Transferase</keyword>